<name>A0AAV2AL92_9ARAC</name>
<keyword evidence="7" id="KW-0539">Nucleus</keyword>
<dbReference type="GO" id="GO:0001046">
    <property type="term" value="F:core promoter sequence-specific DNA binding"/>
    <property type="evidence" value="ECO:0007669"/>
    <property type="project" value="TreeGrafter"/>
</dbReference>
<evidence type="ECO:0000256" key="2">
    <source>
        <dbReference type="ARBA" id="ARBA00010410"/>
    </source>
</evidence>
<evidence type="ECO:0000256" key="5">
    <source>
        <dbReference type="ARBA" id="ARBA00023125"/>
    </source>
</evidence>
<gene>
    <name evidence="11" type="ORF">LARSCL_LOCUS13325</name>
</gene>
<dbReference type="GO" id="GO:0019185">
    <property type="term" value="C:snRNA-activating protein complex"/>
    <property type="evidence" value="ECO:0007669"/>
    <property type="project" value="TreeGrafter"/>
</dbReference>
<dbReference type="GO" id="GO:0005634">
    <property type="term" value="C:nucleus"/>
    <property type="evidence" value="ECO:0007669"/>
    <property type="project" value="UniProtKB-SubCell"/>
</dbReference>
<keyword evidence="12" id="KW-1185">Reference proteome</keyword>
<comment type="subunit">
    <text evidence="9">Part of the SNAPc complex composed of 5 subunits: SNAPC1, SNAPC2, SNAPC3, SNAPC4 and SNAPC5. SNAPC3 interacts with SNAPC1.</text>
</comment>
<accession>A0AAV2AL92</accession>
<keyword evidence="5" id="KW-0238">DNA-binding</keyword>
<comment type="subcellular location">
    <subcellularLocation>
        <location evidence="1">Nucleus</location>
    </subcellularLocation>
</comment>
<comment type="similarity">
    <text evidence="2">Belongs to the SNAPC3/SRD2 family.</text>
</comment>
<feature type="non-terminal residue" evidence="11">
    <location>
        <position position="1"/>
    </location>
</feature>
<comment type="caution">
    <text evidence="11">The sequence shown here is derived from an EMBL/GenBank/DDBJ whole genome shotgun (WGS) entry which is preliminary data.</text>
</comment>
<dbReference type="PANTHER" id="PTHR13421">
    <property type="entry name" value="SNRNA-ACTIVATING PROTEIN COMPLEX SUBUNIT 3"/>
    <property type="match status" value="1"/>
</dbReference>
<dbReference type="InterPro" id="IPR022042">
    <property type="entry name" value="snRNA-activating_su3"/>
</dbReference>
<sequence length="419" mass="49376">CNCNVFASEIANKPYLIFSAIINFCFGNFSFHFSNSQKNMESVHKTDTRSWITPKINVKQFREDWDESLSTFPSSTKKEFKMTVLEFVELEKECGLAAMKCPAQDYIEISKEFSIPEDVSLETLKLQKADIERRQKDPKYEALVYCHSKNYNYPTHHHAGIETVNSDDDAYVKVQEPEVLLWVQVFRPEKRSTTYYKYNQARMPNFAIDQEFIVLGCQYLTELRDKIDCVSDKAIPGDYSDYPDLPPETTCKDLYKSGFFYIDGTFYNDMRHADCRDYSEPIISWAASSNRGIGPFRKAFMEKTKFIDLDIQLGYPYVYVHQGDCEHLIVFSDLQYYTHHHCSNRLQYPLHVSLKPKRRVLCMICRIHTAEWIVFDNKRLPENPFYFCKTCFFSFNYDENNQKIGNFRAYHHIDRSNIL</sequence>
<dbReference type="Proteomes" id="UP001497382">
    <property type="component" value="Unassembled WGS sequence"/>
</dbReference>
<dbReference type="GO" id="GO:0042795">
    <property type="term" value="P:snRNA transcription by RNA polymerase II"/>
    <property type="evidence" value="ECO:0007669"/>
    <property type="project" value="TreeGrafter"/>
</dbReference>
<evidence type="ECO:0000256" key="4">
    <source>
        <dbReference type="ARBA" id="ARBA00023015"/>
    </source>
</evidence>
<keyword evidence="6" id="KW-0804">Transcription</keyword>
<reference evidence="11 12" key="1">
    <citation type="submission" date="2024-04" db="EMBL/GenBank/DDBJ databases">
        <authorList>
            <person name="Rising A."/>
            <person name="Reimegard J."/>
            <person name="Sonavane S."/>
            <person name="Akerstrom W."/>
            <person name="Nylinder S."/>
            <person name="Hedman E."/>
            <person name="Kallberg Y."/>
        </authorList>
    </citation>
    <scope>NUCLEOTIDE SEQUENCE [LARGE SCALE GENOMIC DNA]</scope>
</reference>
<dbReference type="GO" id="GO:0042796">
    <property type="term" value="P:snRNA transcription by RNA polymerase III"/>
    <property type="evidence" value="ECO:0007669"/>
    <property type="project" value="TreeGrafter"/>
</dbReference>
<dbReference type="EMBL" id="CAXIEN010000183">
    <property type="protein sequence ID" value="CAL1284768.1"/>
    <property type="molecule type" value="Genomic_DNA"/>
</dbReference>
<dbReference type="GO" id="GO:0003681">
    <property type="term" value="F:bent DNA binding"/>
    <property type="evidence" value="ECO:0007669"/>
    <property type="project" value="TreeGrafter"/>
</dbReference>
<dbReference type="GO" id="GO:0000978">
    <property type="term" value="F:RNA polymerase II cis-regulatory region sequence-specific DNA binding"/>
    <property type="evidence" value="ECO:0007669"/>
    <property type="project" value="TreeGrafter"/>
</dbReference>
<evidence type="ECO:0000256" key="7">
    <source>
        <dbReference type="ARBA" id="ARBA00023242"/>
    </source>
</evidence>
<evidence type="ECO:0000256" key="9">
    <source>
        <dbReference type="ARBA" id="ARBA00025958"/>
    </source>
</evidence>
<evidence type="ECO:0000313" key="12">
    <source>
        <dbReference type="Proteomes" id="UP001497382"/>
    </source>
</evidence>
<evidence type="ECO:0000256" key="1">
    <source>
        <dbReference type="ARBA" id="ARBA00004123"/>
    </source>
</evidence>
<comment type="function">
    <text evidence="8">Part of the SNAPc complex required for the transcription of both RNA polymerase II and III small-nuclear RNA genes. Binds to the proximal sequence element (PSE), a non-TATA-box basal promoter element common to these 2 types of genes. Recruits TBP and BRF2 to the U6 snRNA TATA box.</text>
</comment>
<evidence type="ECO:0000256" key="3">
    <source>
        <dbReference type="ARBA" id="ARBA00013634"/>
    </source>
</evidence>
<dbReference type="Pfam" id="PF12251">
    <property type="entry name" value="SNAPC3"/>
    <property type="match status" value="1"/>
</dbReference>
<evidence type="ECO:0000256" key="10">
    <source>
        <dbReference type="ARBA" id="ARBA00029606"/>
    </source>
</evidence>
<organism evidence="11 12">
    <name type="scientific">Larinioides sclopetarius</name>
    <dbReference type="NCBI Taxonomy" id="280406"/>
    <lineage>
        <taxon>Eukaryota</taxon>
        <taxon>Metazoa</taxon>
        <taxon>Ecdysozoa</taxon>
        <taxon>Arthropoda</taxon>
        <taxon>Chelicerata</taxon>
        <taxon>Arachnida</taxon>
        <taxon>Araneae</taxon>
        <taxon>Araneomorphae</taxon>
        <taxon>Entelegynae</taxon>
        <taxon>Araneoidea</taxon>
        <taxon>Araneidae</taxon>
        <taxon>Larinioides</taxon>
    </lineage>
</organism>
<dbReference type="PANTHER" id="PTHR13421:SF16">
    <property type="entry name" value="SNRNA-ACTIVATING PROTEIN COMPLEX SUBUNIT 3"/>
    <property type="match status" value="1"/>
</dbReference>
<dbReference type="AlphaFoldDB" id="A0AAV2AL92"/>
<protein>
    <recommendedName>
        <fullName evidence="3">snRNA-activating protein complex subunit 3</fullName>
    </recommendedName>
    <alternativeName>
        <fullName evidence="10">Small nuclear RNA-activating complex polypeptide 3</fullName>
    </alternativeName>
</protein>
<evidence type="ECO:0000256" key="6">
    <source>
        <dbReference type="ARBA" id="ARBA00023163"/>
    </source>
</evidence>
<keyword evidence="4" id="KW-0805">Transcription regulation</keyword>
<evidence type="ECO:0000256" key="8">
    <source>
        <dbReference type="ARBA" id="ARBA00025193"/>
    </source>
</evidence>
<proteinExistence type="inferred from homology"/>
<dbReference type="GO" id="GO:0001006">
    <property type="term" value="F:RNA polymerase III type 3 promoter sequence-specific DNA binding"/>
    <property type="evidence" value="ECO:0007669"/>
    <property type="project" value="TreeGrafter"/>
</dbReference>
<evidence type="ECO:0000313" key="11">
    <source>
        <dbReference type="EMBL" id="CAL1284768.1"/>
    </source>
</evidence>